<sequence>MPPRKRAKIVPVEQIERNPAKDSEAQSSGRQTGRPEKDARAFRCQFCAKAFYRKEHLQRHERLHTKEKPFQCTICLVGFPRRDLLARHVRMNHGKCPSNEETEENHVYSGNSLSHETTALDALNSVSPYEFRTPNRDNLHEASTGLTLDQTRIEGNFMPFTPSTSTLFDHFLGASAMLPIGTTATTLQMPSAQQPNGFSDFDLFIDSINGTYDDGLSSFYVDQPILPSPPAPLFPSIASQSQGHDTTSPKSRSDRIIASERRLFDEFTYTLPTFESSQTSRKEPWKVSQQDWESIFGEVERFRGVIPQGFFLPSRHTLTRYINTYFAGFHRHLPFIHSPTFSTVKCPVELLLAMATIGAISAFDRTNATMLFYSSLAICRERLHKRKKERCDTIFCSQKNPSALQTKRTTENMRLILLWWQNRK</sequence>
<comment type="caution">
    <text evidence="10">The sequence shown here is derived from an EMBL/GenBank/DDBJ whole genome shotgun (WGS) entry which is preliminary data.</text>
</comment>
<feature type="region of interest" description="Disordered" evidence="8">
    <location>
        <begin position="231"/>
        <end position="252"/>
    </location>
</feature>
<dbReference type="InterPro" id="IPR036236">
    <property type="entry name" value="Znf_C2H2_sf"/>
</dbReference>
<evidence type="ECO:0000256" key="2">
    <source>
        <dbReference type="ARBA" id="ARBA00022723"/>
    </source>
</evidence>
<dbReference type="GO" id="GO:0008270">
    <property type="term" value="F:zinc ion binding"/>
    <property type="evidence" value="ECO:0007669"/>
    <property type="project" value="UniProtKB-KW"/>
</dbReference>
<dbReference type="PANTHER" id="PTHR40626">
    <property type="entry name" value="MIP31509P"/>
    <property type="match status" value="1"/>
</dbReference>
<feature type="domain" description="C2H2-type" evidence="9">
    <location>
        <begin position="70"/>
        <end position="97"/>
    </location>
</feature>
<feature type="compositionally biased region" description="Polar residues" evidence="8">
    <location>
        <begin position="239"/>
        <end position="250"/>
    </location>
</feature>
<dbReference type="EMBL" id="JAQJAC010000004">
    <property type="protein sequence ID" value="KAJ5585992.1"/>
    <property type="molecule type" value="Genomic_DNA"/>
</dbReference>
<dbReference type="InterPro" id="IPR051059">
    <property type="entry name" value="VerF-like"/>
</dbReference>
<evidence type="ECO:0000313" key="10">
    <source>
        <dbReference type="EMBL" id="KAJ5585992.1"/>
    </source>
</evidence>
<dbReference type="GO" id="GO:0006351">
    <property type="term" value="P:DNA-templated transcription"/>
    <property type="evidence" value="ECO:0007669"/>
    <property type="project" value="InterPro"/>
</dbReference>
<dbReference type="GO" id="GO:0000785">
    <property type="term" value="C:chromatin"/>
    <property type="evidence" value="ECO:0007669"/>
    <property type="project" value="TreeGrafter"/>
</dbReference>
<dbReference type="Gene3D" id="3.30.160.60">
    <property type="entry name" value="Classic Zinc Finger"/>
    <property type="match status" value="2"/>
</dbReference>
<dbReference type="InterPro" id="IPR007219">
    <property type="entry name" value="XnlR_reg_dom"/>
</dbReference>
<keyword evidence="3" id="KW-0677">Repeat</keyword>
<evidence type="ECO:0000256" key="1">
    <source>
        <dbReference type="ARBA" id="ARBA00004123"/>
    </source>
</evidence>
<keyword evidence="2" id="KW-0479">Metal-binding</keyword>
<feature type="region of interest" description="Disordered" evidence="8">
    <location>
        <begin position="1"/>
        <end position="37"/>
    </location>
</feature>
<evidence type="ECO:0000256" key="6">
    <source>
        <dbReference type="ARBA" id="ARBA00023242"/>
    </source>
</evidence>
<dbReference type="InterPro" id="IPR013087">
    <property type="entry name" value="Znf_C2H2_type"/>
</dbReference>
<dbReference type="GO" id="GO:0005634">
    <property type="term" value="C:nucleus"/>
    <property type="evidence" value="ECO:0007669"/>
    <property type="project" value="UniProtKB-SubCell"/>
</dbReference>
<feature type="compositionally biased region" description="Basic and acidic residues" evidence="8">
    <location>
        <begin position="14"/>
        <end position="24"/>
    </location>
</feature>
<evidence type="ECO:0000256" key="5">
    <source>
        <dbReference type="ARBA" id="ARBA00022833"/>
    </source>
</evidence>
<keyword evidence="5" id="KW-0862">Zinc</keyword>
<dbReference type="Proteomes" id="UP001216150">
    <property type="component" value="Unassembled WGS sequence"/>
</dbReference>
<organism evidence="10 11">
    <name type="scientific">Penicillium hetheringtonii</name>
    <dbReference type="NCBI Taxonomy" id="911720"/>
    <lineage>
        <taxon>Eukaryota</taxon>
        <taxon>Fungi</taxon>
        <taxon>Dikarya</taxon>
        <taxon>Ascomycota</taxon>
        <taxon>Pezizomycotina</taxon>
        <taxon>Eurotiomycetes</taxon>
        <taxon>Eurotiomycetidae</taxon>
        <taxon>Eurotiales</taxon>
        <taxon>Aspergillaceae</taxon>
        <taxon>Penicillium</taxon>
    </lineage>
</organism>
<keyword evidence="11" id="KW-1185">Reference proteome</keyword>
<dbReference type="CDD" id="cd12148">
    <property type="entry name" value="fungal_TF_MHR"/>
    <property type="match status" value="1"/>
</dbReference>
<dbReference type="PROSITE" id="PS00028">
    <property type="entry name" value="ZINC_FINGER_C2H2_1"/>
    <property type="match status" value="2"/>
</dbReference>
<dbReference type="Pfam" id="PF00096">
    <property type="entry name" value="zf-C2H2"/>
    <property type="match status" value="2"/>
</dbReference>
<reference evidence="10 11" key="1">
    <citation type="journal article" date="2023" name="IMA Fungus">
        <title>Comparative genomic study of the Penicillium genus elucidates a diverse pangenome and 15 lateral gene transfer events.</title>
        <authorList>
            <person name="Petersen C."/>
            <person name="Sorensen T."/>
            <person name="Nielsen M.R."/>
            <person name="Sondergaard T.E."/>
            <person name="Sorensen J.L."/>
            <person name="Fitzpatrick D.A."/>
            <person name="Frisvad J.C."/>
            <person name="Nielsen K.L."/>
        </authorList>
    </citation>
    <scope>NUCLEOTIDE SEQUENCE [LARGE SCALE GENOMIC DNA]</scope>
    <source>
        <strain evidence="10 11">IBT 29057</strain>
    </source>
</reference>
<keyword evidence="6" id="KW-0539">Nucleus</keyword>
<proteinExistence type="predicted"/>
<dbReference type="PANTHER" id="PTHR40626:SF10">
    <property type="entry name" value="C2H2-TYPE DOMAIN-CONTAINING PROTEIN"/>
    <property type="match status" value="1"/>
</dbReference>
<dbReference type="SUPFAM" id="SSF57667">
    <property type="entry name" value="beta-beta-alpha zinc fingers"/>
    <property type="match status" value="1"/>
</dbReference>
<dbReference type="GO" id="GO:0000981">
    <property type="term" value="F:DNA-binding transcription factor activity, RNA polymerase II-specific"/>
    <property type="evidence" value="ECO:0007669"/>
    <property type="project" value="InterPro"/>
</dbReference>
<evidence type="ECO:0000313" key="11">
    <source>
        <dbReference type="Proteomes" id="UP001216150"/>
    </source>
</evidence>
<evidence type="ECO:0000256" key="3">
    <source>
        <dbReference type="ARBA" id="ARBA00022737"/>
    </source>
</evidence>
<feature type="domain" description="C2H2-type" evidence="9">
    <location>
        <begin position="42"/>
        <end position="69"/>
    </location>
</feature>
<accession>A0AAD6DJQ9</accession>
<gene>
    <name evidence="10" type="ORF">N7450_005779</name>
</gene>
<evidence type="ECO:0000256" key="4">
    <source>
        <dbReference type="ARBA" id="ARBA00022771"/>
    </source>
</evidence>
<comment type="subcellular location">
    <subcellularLocation>
        <location evidence="1">Nucleus</location>
    </subcellularLocation>
</comment>
<name>A0AAD6DJQ9_9EURO</name>
<dbReference type="PROSITE" id="PS50157">
    <property type="entry name" value="ZINC_FINGER_C2H2_2"/>
    <property type="match status" value="2"/>
</dbReference>
<protein>
    <recommendedName>
        <fullName evidence="9">C2H2-type domain-containing protein</fullName>
    </recommendedName>
</protein>
<dbReference type="AlphaFoldDB" id="A0AAD6DJQ9"/>
<dbReference type="GO" id="GO:0000978">
    <property type="term" value="F:RNA polymerase II cis-regulatory region sequence-specific DNA binding"/>
    <property type="evidence" value="ECO:0007669"/>
    <property type="project" value="InterPro"/>
</dbReference>
<evidence type="ECO:0000256" key="8">
    <source>
        <dbReference type="SAM" id="MobiDB-lite"/>
    </source>
</evidence>
<dbReference type="Pfam" id="PF04082">
    <property type="entry name" value="Fungal_trans"/>
    <property type="match status" value="1"/>
</dbReference>
<evidence type="ECO:0000256" key="7">
    <source>
        <dbReference type="PROSITE-ProRule" id="PRU00042"/>
    </source>
</evidence>
<evidence type="ECO:0000259" key="9">
    <source>
        <dbReference type="PROSITE" id="PS50157"/>
    </source>
</evidence>
<dbReference type="SMART" id="SM00355">
    <property type="entry name" value="ZnF_C2H2"/>
    <property type="match status" value="2"/>
</dbReference>
<keyword evidence="4 7" id="KW-0863">Zinc-finger</keyword>